<feature type="signal peptide" evidence="2">
    <location>
        <begin position="1"/>
        <end position="24"/>
    </location>
</feature>
<reference evidence="4" key="1">
    <citation type="submission" date="2016-10" db="EMBL/GenBank/DDBJ databases">
        <authorList>
            <person name="Varghese N."/>
            <person name="Submissions S."/>
        </authorList>
    </citation>
    <scope>NUCLEOTIDE SEQUENCE [LARGE SCALE GENOMIC DNA]</scope>
    <source>
        <strain evidence="4">SUR2</strain>
    </source>
</reference>
<evidence type="ECO:0000313" key="3">
    <source>
        <dbReference type="EMBL" id="SFZ95113.1"/>
    </source>
</evidence>
<evidence type="ECO:0000256" key="2">
    <source>
        <dbReference type="SAM" id="SignalP"/>
    </source>
</evidence>
<feature type="chain" id="PRO_5009678658" description="Lipoprotein" evidence="2">
    <location>
        <begin position="25"/>
        <end position="127"/>
    </location>
</feature>
<evidence type="ECO:0008006" key="5">
    <source>
        <dbReference type="Google" id="ProtNLM"/>
    </source>
</evidence>
<accession>A0A1K2IRQ0</accession>
<gene>
    <name evidence="3" type="ORF">SAMN05216324_108152</name>
</gene>
<sequence length="127" mass="14241">MKKQILSLVLCGFCMLSCSTESMAVNNVESMKSDEMGNFDKAMKSLMNPENLSTPEEKAQNGNSTELNDRSKEILYLASKKLISANGISEQELASRTSNSREQAISLAKKIYFEKYNDIQKKNKSEN</sequence>
<name>A0A1K2IRQ0_9FLAO</name>
<organism evidence="3 4">
    <name type="scientific">Chryseobacterium limigenitum</name>
    <dbReference type="NCBI Taxonomy" id="1612149"/>
    <lineage>
        <taxon>Bacteria</taxon>
        <taxon>Pseudomonadati</taxon>
        <taxon>Bacteroidota</taxon>
        <taxon>Flavobacteriia</taxon>
        <taxon>Flavobacteriales</taxon>
        <taxon>Weeksellaceae</taxon>
        <taxon>Chryseobacterium group</taxon>
        <taxon>Chryseobacterium</taxon>
    </lineage>
</organism>
<proteinExistence type="predicted"/>
<dbReference type="OrthoDB" id="1259578at2"/>
<dbReference type="AlphaFoldDB" id="A0A1K2IRQ0"/>
<keyword evidence="2" id="KW-0732">Signal</keyword>
<keyword evidence="4" id="KW-1185">Reference proteome</keyword>
<dbReference type="STRING" id="1612149.SAMN05216324_108152"/>
<feature type="compositionally biased region" description="Polar residues" evidence="1">
    <location>
        <begin position="48"/>
        <end position="66"/>
    </location>
</feature>
<evidence type="ECO:0000256" key="1">
    <source>
        <dbReference type="SAM" id="MobiDB-lite"/>
    </source>
</evidence>
<protein>
    <recommendedName>
        <fullName evidence="5">Lipoprotein</fullName>
    </recommendedName>
</protein>
<evidence type="ECO:0000313" key="4">
    <source>
        <dbReference type="Proteomes" id="UP000182034"/>
    </source>
</evidence>
<dbReference type="RefSeq" id="WP_139255457.1">
    <property type="nucleotide sequence ID" value="NZ_FPKW01000008.1"/>
</dbReference>
<dbReference type="EMBL" id="FPKW01000008">
    <property type="protein sequence ID" value="SFZ95113.1"/>
    <property type="molecule type" value="Genomic_DNA"/>
</dbReference>
<dbReference type="Proteomes" id="UP000182034">
    <property type="component" value="Unassembled WGS sequence"/>
</dbReference>
<feature type="region of interest" description="Disordered" evidence="1">
    <location>
        <begin position="47"/>
        <end position="67"/>
    </location>
</feature>